<dbReference type="EMBL" id="MU001887">
    <property type="protein sequence ID" value="KAF2794536.1"/>
    <property type="molecule type" value="Genomic_DNA"/>
</dbReference>
<name>A0A6A6XDK1_9PLEO</name>
<proteinExistence type="predicted"/>
<keyword evidence="4" id="KW-1185">Reference proteome</keyword>
<accession>A0A6A6XDK1</accession>
<sequence>MQPTLCMPLCVIITLSHASQTLVIPASNVVHRRQFPTSGWSKEALFALLGVCATVICSALALAWPRLRKCSSGFRTLGGVARPQHMLLSPARRIRKWKRAGSESGLRCGGGEVTDGGDFKDRPGSFFFFFLGFFRLELWQGIASGGFLVLFRWVLVRTVGLGAFVVLAVWSGVL</sequence>
<evidence type="ECO:0000256" key="2">
    <source>
        <dbReference type="SAM" id="SignalP"/>
    </source>
</evidence>
<dbReference type="OrthoDB" id="10630663at2759"/>
<gene>
    <name evidence="3" type="ORF">K505DRAFT_25599</name>
</gene>
<protein>
    <submittedName>
        <fullName evidence="3">Uncharacterized protein</fullName>
    </submittedName>
</protein>
<dbReference type="AlphaFoldDB" id="A0A6A6XDK1"/>
<reference evidence="3" key="1">
    <citation type="journal article" date="2020" name="Stud. Mycol.">
        <title>101 Dothideomycetes genomes: a test case for predicting lifestyles and emergence of pathogens.</title>
        <authorList>
            <person name="Haridas S."/>
            <person name="Albert R."/>
            <person name="Binder M."/>
            <person name="Bloem J."/>
            <person name="Labutti K."/>
            <person name="Salamov A."/>
            <person name="Andreopoulos B."/>
            <person name="Baker S."/>
            <person name="Barry K."/>
            <person name="Bills G."/>
            <person name="Bluhm B."/>
            <person name="Cannon C."/>
            <person name="Castanera R."/>
            <person name="Culley D."/>
            <person name="Daum C."/>
            <person name="Ezra D."/>
            <person name="Gonzalez J."/>
            <person name="Henrissat B."/>
            <person name="Kuo A."/>
            <person name="Liang C."/>
            <person name="Lipzen A."/>
            <person name="Lutzoni F."/>
            <person name="Magnuson J."/>
            <person name="Mondo S."/>
            <person name="Nolan M."/>
            <person name="Ohm R."/>
            <person name="Pangilinan J."/>
            <person name="Park H.-J."/>
            <person name="Ramirez L."/>
            <person name="Alfaro M."/>
            <person name="Sun H."/>
            <person name="Tritt A."/>
            <person name="Yoshinaga Y."/>
            <person name="Zwiers L.-H."/>
            <person name="Turgeon B."/>
            <person name="Goodwin S."/>
            <person name="Spatafora J."/>
            <person name="Crous P."/>
            <person name="Grigoriev I."/>
        </authorList>
    </citation>
    <scope>NUCLEOTIDE SEQUENCE</scope>
    <source>
        <strain evidence="3">CBS 109.77</strain>
    </source>
</reference>
<keyword evidence="1" id="KW-0812">Transmembrane</keyword>
<dbReference type="Proteomes" id="UP000799757">
    <property type="component" value="Unassembled WGS sequence"/>
</dbReference>
<evidence type="ECO:0000313" key="4">
    <source>
        <dbReference type="Proteomes" id="UP000799757"/>
    </source>
</evidence>
<feature type="signal peptide" evidence="2">
    <location>
        <begin position="1"/>
        <end position="18"/>
    </location>
</feature>
<keyword evidence="1" id="KW-0472">Membrane</keyword>
<keyword evidence="2" id="KW-0732">Signal</keyword>
<feature type="transmembrane region" description="Helical" evidence="1">
    <location>
        <begin position="45"/>
        <end position="65"/>
    </location>
</feature>
<keyword evidence="1" id="KW-1133">Transmembrane helix</keyword>
<feature type="transmembrane region" description="Helical" evidence="1">
    <location>
        <begin position="126"/>
        <end position="148"/>
    </location>
</feature>
<evidence type="ECO:0000313" key="3">
    <source>
        <dbReference type="EMBL" id="KAF2794536.1"/>
    </source>
</evidence>
<organism evidence="3 4">
    <name type="scientific">Melanomma pulvis-pyrius CBS 109.77</name>
    <dbReference type="NCBI Taxonomy" id="1314802"/>
    <lineage>
        <taxon>Eukaryota</taxon>
        <taxon>Fungi</taxon>
        <taxon>Dikarya</taxon>
        <taxon>Ascomycota</taxon>
        <taxon>Pezizomycotina</taxon>
        <taxon>Dothideomycetes</taxon>
        <taxon>Pleosporomycetidae</taxon>
        <taxon>Pleosporales</taxon>
        <taxon>Melanommataceae</taxon>
        <taxon>Melanomma</taxon>
    </lineage>
</organism>
<feature type="transmembrane region" description="Helical" evidence="1">
    <location>
        <begin position="154"/>
        <end position="173"/>
    </location>
</feature>
<evidence type="ECO:0000256" key="1">
    <source>
        <dbReference type="SAM" id="Phobius"/>
    </source>
</evidence>
<feature type="chain" id="PRO_5025626212" evidence="2">
    <location>
        <begin position="19"/>
        <end position="174"/>
    </location>
</feature>